<evidence type="ECO:0000256" key="1">
    <source>
        <dbReference type="SAM" id="MobiDB-lite"/>
    </source>
</evidence>
<sequence length="68" mass="7988">MSAEAKSETHRRDADHPDSAADCRRPRSDLWRSFFANIAQIFLMPQWYFGLLFLTRCTARSLTNPQRE</sequence>
<accession>A0A1W9Z5T4</accession>
<evidence type="ECO:0000256" key="2">
    <source>
        <dbReference type="SAM" id="Phobius"/>
    </source>
</evidence>
<keyword evidence="2" id="KW-0812">Transmembrane</keyword>
<keyword evidence="2" id="KW-1133">Transmembrane helix</keyword>
<reference evidence="3 4" key="1">
    <citation type="submission" date="2016-12" db="EMBL/GenBank/DDBJ databases">
        <title>The new phylogeny of genus Mycobacterium.</title>
        <authorList>
            <person name="Tortoli E."/>
            <person name="Trovato A."/>
            <person name="Cirillo D.M."/>
        </authorList>
    </citation>
    <scope>NUCLEOTIDE SEQUENCE [LARGE SCALE GENOMIC DNA]</scope>
    <source>
        <strain evidence="3 4">DSM 45069</strain>
    </source>
</reference>
<evidence type="ECO:0000313" key="4">
    <source>
        <dbReference type="Proteomes" id="UP000192707"/>
    </source>
</evidence>
<protein>
    <submittedName>
        <fullName evidence="3">Uncharacterized protein</fullName>
    </submittedName>
</protein>
<proteinExistence type="predicted"/>
<dbReference type="EMBL" id="MVHG01000129">
    <property type="protein sequence ID" value="ORA07701.1"/>
    <property type="molecule type" value="Genomic_DNA"/>
</dbReference>
<gene>
    <name evidence="3" type="ORF">BST14_26725</name>
</gene>
<organism evidence="3 4">
    <name type="scientific">Mycobacterium arosiense ATCC BAA-1401 = DSM 45069</name>
    <dbReference type="NCBI Taxonomy" id="1265311"/>
    <lineage>
        <taxon>Bacteria</taxon>
        <taxon>Bacillati</taxon>
        <taxon>Actinomycetota</taxon>
        <taxon>Actinomycetes</taxon>
        <taxon>Mycobacteriales</taxon>
        <taxon>Mycobacteriaceae</taxon>
        <taxon>Mycobacterium</taxon>
        <taxon>Mycobacterium avium complex (MAC)</taxon>
    </lineage>
</organism>
<evidence type="ECO:0000313" key="3">
    <source>
        <dbReference type="EMBL" id="ORA07701.1"/>
    </source>
</evidence>
<comment type="caution">
    <text evidence="3">The sequence shown here is derived from an EMBL/GenBank/DDBJ whole genome shotgun (WGS) entry which is preliminary data.</text>
</comment>
<name>A0A1W9Z5T4_MYCAI</name>
<feature type="region of interest" description="Disordered" evidence="1">
    <location>
        <begin position="1"/>
        <end position="24"/>
    </location>
</feature>
<keyword evidence="2" id="KW-0472">Membrane</keyword>
<feature type="transmembrane region" description="Helical" evidence="2">
    <location>
        <begin position="34"/>
        <end position="54"/>
    </location>
</feature>
<dbReference type="Proteomes" id="UP000192707">
    <property type="component" value="Unassembled WGS sequence"/>
</dbReference>
<dbReference type="AlphaFoldDB" id="A0A1W9Z5T4"/>
<keyword evidence="4" id="KW-1185">Reference proteome</keyword>